<feature type="chain" id="PRO_5003608729" evidence="1">
    <location>
        <begin position="23"/>
        <end position="286"/>
    </location>
</feature>
<dbReference type="InterPro" id="IPR011055">
    <property type="entry name" value="Dup_hybrid_motif"/>
</dbReference>
<keyword evidence="1" id="KW-0732">Signal</keyword>
<name>H7EK49_9SPIR</name>
<proteinExistence type="predicted"/>
<reference evidence="3 4" key="1">
    <citation type="submission" date="2011-09" db="EMBL/GenBank/DDBJ databases">
        <title>The draft genome of Treponema saccharophilum DSM 2985.</title>
        <authorList>
            <consortium name="US DOE Joint Genome Institute (JGI-PGF)"/>
            <person name="Lucas S."/>
            <person name="Copeland A."/>
            <person name="Lapidus A."/>
            <person name="Glavina del Rio T."/>
            <person name="Dalin E."/>
            <person name="Tice H."/>
            <person name="Bruce D."/>
            <person name="Goodwin L."/>
            <person name="Pitluck S."/>
            <person name="Peters L."/>
            <person name="Kyrpides N."/>
            <person name="Mavromatis K."/>
            <person name="Ivanova N."/>
            <person name="Markowitz V."/>
            <person name="Cheng J.-F."/>
            <person name="Hugenholtz P."/>
            <person name="Woyke T."/>
            <person name="Wu D."/>
            <person name="Gronow S."/>
            <person name="Wellnitz S."/>
            <person name="Brambilla E."/>
            <person name="Klenk H.-P."/>
            <person name="Eisen J.A."/>
        </authorList>
    </citation>
    <scope>NUCLEOTIDE SEQUENCE [LARGE SCALE GENOMIC DNA]</scope>
    <source>
        <strain evidence="3 4">DSM 2985</strain>
    </source>
</reference>
<accession>H7EK49</accession>
<protein>
    <submittedName>
        <fullName evidence="3">Peptidase M23</fullName>
    </submittedName>
</protein>
<dbReference type="PATRIC" id="fig|907348.3.peg.1255"/>
<organism evidence="3 4">
    <name type="scientific">Treponema saccharophilum DSM 2985</name>
    <dbReference type="NCBI Taxonomy" id="907348"/>
    <lineage>
        <taxon>Bacteria</taxon>
        <taxon>Pseudomonadati</taxon>
        <taxon>Spirochaetota</taxon>
        <taxon>Spirochaetia</taxon>
        <taxon>Spirochaetales</taxon>
        <taxon>Treponemataceae</taxon>
        <taxon>Treponema</taxon>
    </lineage>
</organism>
<dbReference type="InterPro" id="IPR016047">
    <property type="entry name" value="M23ase_b-sheet_dom"/>
</dbReference>
<dbReference type="AlphaFoldDB" id="H7EK49"/>
<dbReference type="RefSeq" id="WP_002703844.1">
    <property type="nucleotide sequence ID" value="NZ_AGRW01000043.1"/>
</dbReference>
<feature type="domain" description="M23ase beta-sheet core" evidence="2">
    <location>
        <begin position="59"/>
        <end position="150"/>
    </location>
</feature>
<feature type="signal peptide" evidence="1">
    <location>
        <begin position="1"/>
        <end position="22"/>
    </location>
</feature>
<dbReference type="Pfam" id="PF01551">
    <property type="entry name" value="Peptidase_M23"/>
    <property type="match status" value="1"/>
</dbReference>
<dbReference type="SUPFAM" id="SSF51261">
    <property type="entry name" value="Duplicated hybrid motif"/>
    <property type="match status" value="1"/>
</dbReference>
<gene>
    <name evidence="3" type="ORF">TresaDRAFT_1472</name>
</gene>
<sequence length="286" mass="31121">MKRILKIGAFSALAALGFSVVAFDWPQNAILSDSFYSYFGQLRGGRMSQSLVFSDTENVSIADDGNVVVLFTEHGDSDIFESTLGNAAVIAHDDGMLTVYANLDSVEQIADATEVKAGTSLGVTSNSGWQEGFACLEFQVVDTVNKSFINPRVLMPRTGDEIPLELRNVTAVNKAGISYGLGSVKTLNAGSYMIYNERQDVAIPYKSTIYINGVVVESLQYSVLYEVDGKLCVKGKNLHPLSTVYPSSDRQFLGEISVPRGHNEIQVVISDILGKEYVSTYIVDAR</sequence>
<dbReference type="Gene3D" id="2.70.70.10">
    <property type="entry name" value="Glucose Permease (Domain IIA)"/>
    <property type="match status" value="1"/>
</dbReference>
<evidence type="ECO:0000313" key="4">
    <source>
        <dbReference type="Proteomes" id="UP000003571"/>
    </source>
</evidence>
<dbReference type="eggNOG" id="COG0739">
    <property type="taxonomic scope" value="Bacteria"/>
</dbReference>
<evidence type="ECO:0000313" key="3">
    <source>
        <dbReference type="EMBL" id="EIC02136.1"/>
    </source>
</evidence>
<keyword evidence="4" id="KW-1185">Reference proteome</keyword>
<comment type="caution">
    <text evidence="3">The sequence shown here is derived from an EMBL/GenBank/DDBJ whole genome shotgun (WGS) entry which is preliminary data.</text>
</comment>
<dbReference type="EMBL" id="AGRW01000043">
    <property type="protein sequence ID" value="EIC02136.1"/>
    <property type="molecule type" value="Genomic_DNA"/>
</dbReference>
<dbReference type="OrthoDB" id="368271at2"/>
<evidence type="ECO:0000256" key="1">
    <source>
        <dbReference type="SAM" id="SignalP"/>
    </source>
</evidence>
<evidence type="ECO:0000259" key="2">
    <source>
        <dbReference type="Pfam" id="PF01551"/>
    </source>
</evidence>
<dbReference type="STRING" id="907348.TresaDRAFT_1472"/>
<dbReference type="Proteomes" id="UP000003571">
    <property type="component" value="Unassembled WGS sequence"/>
</dbReference>